<dbReference type="AlphaFoldDB" id="A0A5J6GPY3"/>
<keyword evidence="1" id="KW-0732">Signal</keyword>
<feature type="domain" description="DUF4352" evidence="3">
    <location>
        <begin position="88"/>
        <end position="185"/>
    </location>
</feature>
<evidence type="ECO:0000256" key="1">
    <source>
        <dbReference type="ARBA" id="ARBA00022729"/>
    </source>
</evidence>
<keyword evidence="5" id="KW-1185">Reference proteome</keyword>
<protein>
    <submittedName>
        <fullName evidence="4">DUF4352 domain-containing protein</fullName>
    </submittedName>
</protein>
<evidence type="ECO:0000313" key="4">
    <source>
        <dbReference type="EMBL" id="QEU96075.1"/>
    </source>
</evidence>
<evidence type="ECO:0000259" key="3">
    <source>
        <dbReference type="Pfam" id="PF11611"/>
    </source>
</evidence>
<gene>
    <name evidence="4" type="ORF">CP970_38700</name>
</gene>
<name>A0A5J6GPY3_STRKN</name>
<evidence type="ECO:0000256" key="2">
    <source>
        <dbReference type="SAM" id="MobiDB-lite"/>
    </source>
</evidence>
<dbReference type="InterPro" id="IPR029050">
    <property type="entry name" value="Immunoprotect_excell_Ig-like"/>
</dbReference>
<dbReference type="KEGG" id="ska:CP970_38700"/>
<feature type="region of interest" description="Disordered" evidence="2">
    <location>
        <begin position="37"/>
        <end position="75"/>
    </location>
</feature>
<dbReference type="EMBL" id="CP023699">
    <property type="protein sequence ID" value="QEU96075.1"/>
    <property type="molecule type" value="Genomic_DNA"/>
</dbReference>
<accession>A0A5J6GPY3</accession>
<organism evidence="4 5">
    <name type="scientific">Streptomyces kanamyceticus</name>
    <dbReference type="NCBI Taxonomy" id="1967"/>
    <lineage>
        <taxon>Bacteria</taxon>
        <taxon>Bacillati</taxon>
        <taxon>Actinomycetota</taxon>
        <taxon>Actinomycetes</taxon>
        <taxon>Kitasatosporales</taxon>
        <taxon>Streptomycetaceae</taxon>
        <taxon>Streptomyces</taxon>
    </lineage>
</organism>
<dbReference type="Pfam" id="PF11611">
    <property type="entry name" value="DUF4352"/>
    <property type="match status" value="1"/>
</dbReference>
<sequence>MSLLLPALPEEVTMRRLIAAVVLSVLALGTTASCGGDDGGVVTDPKSTSKSADSKGGSKSKKPDADDGKAELGDTLSLKGLNSGTRLDATMEKFVASAESSNDFLKPAAGKKWVAARLKLVNKGGKTYQDAPSNGAQVTDKKGQGFHATVVEVTAGPSMSASLKLPPGDTARGWLVFEIPKSSVVVNVQWTPDSGFAPDTGQWKVS</sequence>
<dbReference type="InterPro" id="IPR029051">
    <property type="entry name" value="DUF4352"/>
</dbReference>
<evidence type="ECO:0000313" key="5">
    <source>
        <dbReference type="Proteomes" id="UP000325529"/>
    </source>
</evidence>
<dbReference type="Proteomes" id="UP000325529">
    <property type="component" value="Chromosome"/>
</dbReference>
<reference evidence="4 5" key="1">
    <citation type="submission" date="2017-09" db="EMBL/GenBank/DDBJ databases">
        <authorList>
            <person name="Lee N."/>
            <person name="Cho B.-K."/>
        </authorList>
    </citation>
    <scope>NUCLEOTIDE SEQUENCE [LARGE SCALE GENOMIC DNA]</scope>
    <source>
        <strain evidence="4 5">ATCC 12853</strain>
    </source>
</reference>
<feature type="compositionally biased region" description="Basic and acidic residues" evidence="2">
    <location>
        <begin position="61"/>
        <end position="72"/>
    </location>
</feature>
<dbReference type="Gene3D" id="2.60.40.1240">
    <property type="match status" value="1"/>
</dbReference>
<feature type="compositionally biased region" description="Low complexity" evidence="2">
    <location>
        <begin position="46"/>
        <end position="57"/>
    </location>
</feature>
<proteinExistence type="predicted"/>